<organism evidence="2 3">
    <name type="scientific">Pleurodeles waltl</name>
    <name type="common">Iberian ribbed newt</name>
    <dbReference type="NCBI Taxonomy" id="8319"/>
    <lineage>
        <taxon>Eukaryota</taxon>
        <taxon>Metazoa</taxon>
        <taxon>Chordata</taxon>
        <taxon>Craniata</taxon>
        <taxon>Vertebrata</taxon>
        <taxon>Euteleostomi</taxon>
        <taxon>Amphibia</taxon>
        <taxon>Batrachia</taxon>
        <taxon>Caudata</taxon>
        <taxon>Salamandroidea</taxon>
        <taxon>Salamandridae</taxon>
        <taxon>Pleurodelinae</taxon>
        <taxon>Pleurodeles</taxon>
    </lineage>
</organism>
<dbReference type="EMBL" id="JANPWB010000006">
    <property type="protein sequence ID" value="KAJ1180826.1"/>
    <property type="molecule type" value="Genomic_DNA"/>
</dbReference>
<accession>A0AAV7TWL4</accession>
<evidence type="ECO:0000256" key="1">
    <source>
        <dbReference type="SAM" id="MobiDB-lite"/>
    </source>
</evidence>
<keyword evidence="3" id="KW-1185">Reference proteome</keyword>
<feature type="compositionally biased region" description="Basic and acidic residues" evidence="1">
    <location>
        <begin position="27"/>
        <end position="79"/>
    </location>
</feature>
<sequence>MTFSRPSQRTMTPRDQKGTKQGGSPKEVGESHTPHGKGWGEVKEKASPGMKSETEGYHSEGEKVEQQHCTQKREYEKRTTTVCGKQVRTHEQQPGEGPASDGDSGKKPHREEYNISTVIQ</sequence>
<comment type="caution">
    <text evidence="2">The sequence shown here is derived from an EMBL/GenBank/DDBJ whole genome shotgun (WGS) entry which is preliminary data.</text>
</comment>
<gene>
    <name evidence="2" type="ORF">NDU88_006041</name>
</gene>
<evidence type="ECO:0000313" key="3">
    <source>
        <dbReference type="Proteomes" id="UP001066276"/>
    </source>
</evidence>
<dbReference type="Proteomes" id="UP001066276">
    <property type="component" value="Chromosome 3_2"/>
</dbReference>
<feature type="compositionally biased region" description="Basic and acidic residues" evidence="1">
    <location>
        <begin position="103"/>
        <end position="113"/>
    </location>
</feature>
<name>A0AAV7TWL4_PLEWA</name>
<feature type="compositionally biased region" description="Polar residues" evidence="1">
    <location>
        <begin position="1"/>
        <end position="11"/>
    </location>
</feature>
<evidence type="ECO:0000313" key="2">
    <source>
        <dbReference type="EMBL" id="KAJ1180826.1"/>
    </source>
</evidence>
<proteinExistence type="predicted"/>
<dbReference type="AlphaFoldDB" id="A0AAV7TWL4"/>
<protein>
    <submittedName>
        <fullName evidence="2">Uncharacterized protein</fullName>
    </submittedName>
</protein>
<reference evidence="2" key="1">
    <citation type="journal article" date="2022" name="bioRxiv">
        <title>Sequencing and chromosome-scale assembly of the giantPleurodeles waltlgenome.</title>
        <authorList>
            <person name="Brown T."/>
            <person name="Elewa A."/>
            <person name="Iarovenko S."/>
            <person name="Subramanian E."/>
            <person name="Araus A.J."/>
            <person name="Petzold A."/>
            <person name="Susuki M."/>
            <person name="Suzuki K.-i.T."/>
            <person name="Hayashi T."/>
            <person name="Toyoda A."/>
            <person name="Oliveira C."/>
            <person name="Osipova E."/>
            <person name="Leigh N.D."/>
            <person name="Simon A."/>
            <person name="Yun M.H."/>
        </authorList>
    </citation>
    <scope>NUCLEOTIDE SEQUENCE</scope>
    <source>
        <strain evidence="2">20211129_DDA</strain>
        <tissue evidence="2">Liver</tissue>
    </source>
</reference>
<feature type="region of interest" description="Disordered" evidence="1">
    <location>
        <begin position="1"/>
        <end position="120"/>
    </location>
</feature>